<accession>A0A433XBL5</accession>
<evidence type="ECO:0000313" key="3">
    <source>
        <dbReference type="Proteomes" id="UP000281547"/>
    </source>
</evidence>
<sequence length="294" mass="32374">MKKLGIHSFVWTGGTTQEDLEGAMEKSHALGYGLVEFPRLDPSKFDVAWLARRLKDYELDVVVTMGLPKDADISSEDPEAVKRGEQVLKDAVAVTRDLGGKKLGGIIFSAHGKYYSLPTQKGWDNSVSVMSRVADIAKDAGVSLNLEVVNRFESNLINTAAQGMKFIADAGSDNIFLHLDTFHMNIEEADPAQAIHHTGDRLGYFHIGESNRGFLGSGTIDFAPIFDALHAIGYEDYLTFESFSSEVVDEDLSITCGIWRNTWTDNVEVARLAKAFIEARQGEAIRKARTARTA</sequence>
<dbReference type="InterPro" id="IPR050312">
    <property type="entry name" value="IolE/XylAMocC-like"/>
</dbReference>
<dbReference type="Proteomes" id="UP000281547">
    <property type="component" value="Unassembled WGS sequence"/>
</dbReference>
<keyword evidence="2" id="KW-0413">Isomerase</keyword>
<reference evidence="2 3" key="1">
    <citation type="journal article" date="2016" name="Int. J. Syst. Evol. Microbiol.">
        <title>Arsenicitalea aurantiaca gen. nov., sp. nov., a new member of the family Hyphomicrobiaceae, isolated from high-arsenic sediment.</title>
        <authorList>
            <person name="Mu Y."/>
            <person name="Zhou L."/>
            <person name="Zeng X.C."/>
            <person name="Liu L."/>
            <person name="Pan Y."/>
            <person name="Chen X."/>
            <person name="Wang J."/>
            <person name="Li S."/>
            <person name="Li W.J."/>
            <person name="Wang Y."/>
        </authorList>
    </citation>
    <scope>NUCLEOTIDE SEQUENCE [LARGE SCALE GENOMIC DNA]</scope>
    <source>
        <strain evidence="2 3">42-50</strain>
    </source>
</reference>
<gene>
    <name evidence="2" type="ORF">EMQ25_11045</name>
</gene>
<name>A0A433XBL5_9HYPH</name>
<keyword evidence="3" id="KW-1185">Reference proteome</keyword>
<evidence type="ECO:0000313" key="2">
    <source>
        <dbReference type="EMBL" id="RUT31378.1"/>
    </source>
</evidence>
<evidence type="ECO:0000259" key="1">
    <source>
        <dbReference type="Pfam" id="PF01261"/>
    </source>
</evidence>
<dbReference type="SUPFAM" id="SSF51658">
    <property type="entry name" value="Xylose isomerase-like"/>
    <property type="match status" value="1"/>
</dbReference>
<organism evidence="2 3">
    <name type="scientific">Arsenicitalea aurantiaca</name>
    <dbReference type="NCBI Taxonomy" id="1783274"/>
    <lineage>
        <taxon>Bacteria</taxon>
        <taxon>Pseudomonadati</taxon>
        <taxon>Pseudomonadota</taxon>
        <taxon>Alphaproteobacteria</taxon>
        <taxon>Hyphomicrobiales</taxon>
        <taxon>Devosiaceae</taxon>
        <taxon>Arsenicitalea</taxon>
    </lineage>
</organism>
<comment type="caution">
    <text evidence="2">The sequence shown here is derived from an EMBL/GenBank/DDBJ whole genome shotgun (WGS) entry which is preliminary data.</text>
</comment>
<dbReference type="PANTHER" id="PTHR12110:SF41">
    <property type="entry name" value="INOSOSE DEHYDRATASE"/>
    <property type="match status" value="1"/>
</dbReference>
<dbReference type="GO" id="GO:0016853">
    <property type="term" value="F:isomerase activity"/>
    <property type="evidence" value="ECO:0007669"/>
    <property type="project" value="UniProtKB-KW"/>
</dbReference>
<dbReference type="EMBL" id="RZNJ01000003">
    <property type="protein sequence ID" value="RUT31378.1"/>
    <property type="molecule type" value="Genomic_DNA"/>
</dbReference>
<dbReference type="Gene3D" id="3.20.20.150">
    <property type="entry name" value="Divalent-metal-dependent TIM barrel enzymes"/>
    <property type="match status" value="1"/>
</dbReference>
<dbReference type="RefSeq" id="WP_127188623.1">
    <property type="nucleotide sequence ID" value="NZ_RZNJ01000003.1"/>
</dbReference>
<dbReference type="InterPro" id="IPR036237">
    <property type="entry name" value="Xyl_isomerase-like_sf"/>
</dbReference>
<dbReference type="PANTHER" id="PTHR12110">
    <property type="entry name" value="HYDROXYPYRUVATE ISOMERASE"/>
    <property type="match status" value="1"/>
</dbReference>
<dbReference type="AlphaFoldDB" id="A0A433XBL5"/>
<dbReference type="Pfam" id="PF01261">
    <property type="entry name" value="AP_endonuc_2"/>
    <property type="match status" value="1"/>
</dbReference>
<protein>
    <submittedName>
        <fullName evidence="2">Sugar phosphate isomerase/epimerase</fullName>
    </submittedName>
</protein>
<dbReference type="OrthoDB" id="9801426at2"/>
<proteinExistence type="predicted"/>
<dbReference type="InterPro" id="IPR013022">
    <property type="entry name" value="Xyl_isomerase-like_TIM-brl"/>
</dbReference>
<feature type="domain" description="Xylose isomerase-like TIM barrel" evidence="1">
    <location>
        <begin position="26"/>
        <end position="246"/>
    </location>
</feature>